<sequence length="198" mass="22383">MADTAPTPTRLNIRPPSTGRGALDRDRDRDLDVALALQFTPPPVSFLQGLWYVTHSTLPLWKSNRNVTITYTPLENNAEVLDDLVEYQPLTSDKHKKVEGVDVPEADATAAYNWRGKGWLKIASSHWQILGYGDEEGGWMVTYFQKTLFTPAGIDIYARRRGGLSSQLLAQIKHDIRAVKDQKFSTLALLLFPIHHNW</sequence>
<dbReference type="OrthoDB" id="9975758at2759"/>
<dbReference type="EMBL" id="AMGY01000005">
    <property type="protein sequence ID" value="EXJ82655.1"/>
    <property type="molecule type" value="Genomic_DNA"/>
</dbReference>
<dbReference type="Proteomes" id="UP000019478">
    <property type="component" value="Unassembled WGS sequence"/>
</dbReference>
<name>W9XZ48_9EURO</name>
<dbReference type="STRING" id="1182542.W9XZ48"/>
<reference evidence="2 3" key="1">
    <citation type="submission" date="2013-03" db="EMBL/GenBank/DDBJ databases">
        <title>The Genome Sequence of Capronia epimyces CBS 606.96.</title>
        <authorList>
            <consortium name="The Broad Institute Genomics Platform"/>
            <person name="Cuomo C."/>
            <person name="de Hoog S."/>
            <person name="Gorbushina A."/>
            <person name="Walker B."/>
            <person name="Young S.K."/>
            <person name="Zeng Q."/>
            <person name="Gargeya S."/>
            <person name="Fitzgerald M."/>
            <person name="Haas B."/>
            <person name="Abouelleil A."/>
            <person name="Allen A.W."/>
            <person name="Alvarado L."/>
            <person name="Arachchi H.M."/>
            <person name="Berlin A.M."/>
            <person name="Chapman S.B."/>
            <person name="Gainer-Dewar J."/>
            <person name="Goldberg J."/>
            <person name="Griggs A."/>
            <person name="Gujja S."/>
            <person name="Hansen M."/>
            <person name="Howarth C."/>
            <person name="Imamovic A."/>
            <person name="Ireland A."/>
            <person name="Larimer J."/>
            <person name="McCowan C."/>
            <person name="Murphy C."/>
            <person name="Pearson M."/>
            <person name="Poon T.W."/>
            <person name="Priest M."/>
            <person name="Roberts A."/>
            <person name="Saif S."/>
            <person name="Shea T."/>
            <person name="Sisk P."/>
            <person name="Sykes S."/>
            <person name="Wortman J."/>
            <person name="Nusbaum C."/>
            <person name="Birren B."/>
        </authorList>
    </citation>
    <scope>NUCLEOTIDE SEQUENCE [LARGE SCALE GENOMIC DNA]</scope>
    <source>
        <strain evidence="2 3">CBS 606.96</strain>
    </source>
</reference>
<evidence type="ECO:0000256" key="1">
    <source>
        <dbReference type="SAM" id="MobiDB-lite"/>
    </source>
</evidence>
<dbReference type="AlphaFoldDB" id="W9XZ48"/>
<accession>W9XZ48</accession>
<protein>
    <recommendedName>
        <fullName evidence="4">Lipocalin-like domain-containing protein</fullName>
    </recommendedName>
</protein>
<evidence type="ECO:0000313" key="2">
    <source>
        <dbReference type="EMBL" id="EXJ82655.1"/>
    </source>
</evidence>
<keyword evidence="3" id="KW-1185">Reference proteome</keyword>
<gene>
    <name evidence="2" type="ORF">A1O3_06468</name>
</gene>
<organism evidence="2 3">
    <name type="scientific">Capronia epimyces CBS 606.96</name>
    <dbReference type="NCBI Taxonomy" id="1182542"/>
    <lineage>
        <taxon>Eukaryota</taxon>
        <taxon>Fungi</taxon>
        <taxon>Dikarya</taxon>
        <taxon>Ascomycota</taxon>
        <taxon>Pezizomycotina</taxon>
        <taxon>Eurotiomycetes</taxon>
        <taxon>Chaetothyriomycetidae</taxon>
        <taxon>Chaetothyriales</taxon>
        <taxon>Herpotrichiellaceae</taxon>
        <taxon>Capronia</taxon>
    </lineage>
</organism>
<feature type="compositionally biased region" description="Polar residues" evidence="1">
    <location>
        <begin position="1"/>
        <end position="10"/>
    </location>
</feature>
<evidence type="ECO:0008006" key="4">
    <source>
        <dbReference type="Google" id="ProtNLM"/>
    </source>
</evidence>
<evidence type="ECO:0000313" key="3">
    <source>
        <dbReference type="Proteomes" id="UP000019478"/>
    </source>
</evidence>
<dbReference type="HOGENOM" id="CLU_094640_0_0_1"/>
<dbReference type="eggNOG" id="ENOG502S4MS">
    <property type="taxonomic scope" value="Eukaryota"/>
</dbReference>
<feature type="region of interest" description="Disordered" evidence="1">
    <location>
        <begin position="1"/>
        <end position="24"/>
    </location>
</feature>
<dbReference type="RefSeq" id="XP_007734778.1">
    <property type="nucleotide sequence ID" value="XM_007736588.1"/>
</dbReference>
<proteinExistence type="predicted"/>
<comment type="caution">
    <text evidence="2">The sequence shown here is derived from an EMBL/GenBank/DDBJ whole genome shotgun (WGS) entry which is preliminary data.</text>
</comment>
<dbReference type="GeneID" id="19170578"/>